<dbReference type="SUPFAM" id="SSF48403">
    <property type="entry name" value="Ankyrin repeat"/>
    <property type="match status" value="2"/>
</dbReference>
<gene>
    <name evidence="4" type="ORF">CALMAC_LOCUS5874</name>
</gene>
<dbReference type="OrthoDB" id="542841at2759"/>
<dbReference type="AlphaFoldDB" id="A0A653C3P1"/>
<keyword evidence="1" id="KW-0677">Repeat</keyword>
<dbReference type="Pfam" id="PF12796">
    <property type="entry name" value="Ank_2"/>
    <property type="match status" value="2"/>
</dbReference>
<name>A0A653C3P1_CALMS</name>
<dbReference type="InterPro" id="IPR036770">
    <property type="entry name" value="Ankyrin_rpt-contain_sf"/>
</dbReference>
<dbReference type="Gene3D" id="1.25.40.20">
    <property type="entry name" value="Ankyrin repeat-containing domain"/>
    <property type="match status" value="3"/>
</dbReference>
<evidence type="ECO:0000256" key="3">
    <source>
        <dbReference type="PROSITE-ProRule" id="PRU00023"/>
    </source>
</evidence>
<sequence length="740" mass="85369">MPDEGEQKYISPKKMLPDIIANLVTFIRHFLLWFSSFIYLRGSNINLFIKGIYNKFNTNGQVMKNASNKLEINVLEQENLKKTIEKLVELSYDWFLTDKIDFTPLMYTVNCCHKELTEHLLYHFEDINVNNNIFNGPVAIEKNIGDSLFDENYIDSILIKIVNAHDHNGKTALNYAVDNEDFDIACLLLLRGADVSFLATESQKALLFYSVAEILKVHYTEECELSPVVGFLVIKFPEALQENDIICDDYINLLRRYLWYGHSKVVVSLIMSVQDQSYKTSMLNEIFEPDNEANRLRDHDYLKLTKYLFKHKAENALGISFSARKPLHFSASRGYLKTLKYFLRKIDENDEKCYSFLMESSISEGRFNIVEHLWINYRNYISAFNGKSPLHSAVREGNLKMVKYFCENGEDIKKPDDFGYTPLDKAIRYYHPKIIKYLMSECHLYPGCETWWYSHGSQACYDEKVHKISLLQPKNLNDIDNHEADNLLLCALISGDFALMKTVVAKGANINYVNRLGIAPLHLAVRNLSPGYTTFLLQQGAVYDTKFMEMSMLDLSRSYNRLILKIVDVLFTSLSLAQDIKTACDMLVTYDDAYDQNNPMVYLMNVKNCNGETLLHKAVILNDKDAIERLLKYNKSYVGMKSLGLFPHVRYYVPINTLSPDFKGNTPLHLAAQKGNIEIASLLINENPHSMNIKDNNGRMPVSVAEQHKQQNFVDFLLEKMNKPRSGSEYTRISWIESMI</sequence>
<dbReference type="PROSITE" id="PS50088">
    <property type="entry name" value="ANK_REPEAT"/>
    <property type="match status" value="3"/>
</dbReference>
<dbReference type="Proteomes" id="UP000410492">
    <property type="component" value="Unassembled WGS sequence"/>
</dbReference>
<organism evidence="4 5">
    <name type="scientific">Callosobruchus maculatus</name>
    <name type="common">Southern cowpea weevil</name>
    <name type="synonym">Pulse bruchid</name>
    <dbReference type="NCBI Taxonomy" id="64391"/>
    <lineage>
        <taxon>Eukaryota</taxon>
        <taxon>Metazoa</taxon>
        <taxon>Ecdysozoa</taxon>
        <taxon>Arthropoda</taxon>
        <taxon>Hexapoda</taxon>
        <taxon>Insecta</taxon>
        <taxon>Pterygota</taxon>
        <taxon>Neoptera</taxon>
        <taxon>Endopterygota</taxon>
        <taxon>Coleoptera</taxon>
        <taxon>Polyphaga</taxon>
        <taxon>Cucujiformia</taxon>
        <taxon>Chrysomeloidea</taxon>
        <taxon>Chrysomelidae</taxon>
        <taxon>Bruchinae</taxon>
        <taxon>Bruchini</taxon>
        <taxon>Callosobruchus</taxon>
    </lineage>
</organism>
<evidence type="ECO:0000256" key="2">
    <source>
        <dbReference type="ARBA" id="ARBA00023043"/>
    </source>
</evidence>
<dbReference type="PANTHER" id="PTHR24198">
    <property type="entry name" value="ANKYRIN REPEAT AND PROTEIN KINASE DOMAIN-CONTAINING PROTEIN"/>
    <property type="match status" value="1"/>
</dbReference>
<feature type="repeat" description="ANK" evidence="3">
    <location>
        <begin position="663"/>
        <end position="685"/>
    </location>
</feature>
<dbReference type="PROSITE" id="PS50297">
    <property type="entry name" value="ANK_REP_REGION"/>
    <property type="match status" value="3"/>
</dbReference>
<evidence type="ECO:0000256" key="1">
    <source>
        <dbReference type="ARBA" id="ARBA00022737"/>
    </source>
</evidence>
<dbReference type="EMBL" id="CAACVG010006891">
    <property type="protein sequence ID" value="VEN42362.1"/>
    <property type="molecule type" value="Genomic_DNA"/>
</dbReference>
<evidence type="ECO:0008006" key="6">
    <source>
        <dbReference type="Google" id="ProtNLM"/>
    </source>
</evidence>
<proteinExistence type="predicted"/>
<dbReference type="Pfam" id="PF00023">
    <property type="entry name" value="Ank"/>
    <property type="match status" value="1"/>
</dbReference>
<evidence type="ECO:0000313" key="5">
    <source>
        <dbReference type="Proteomes" id="UP000410492"/>
    </source>
</evidence>
<dbReference type="PANTHER" id="PTHR24198:SF165">
    <property type="entry name" value="ANKYRIN REPEAT-CONTAINING PROTEIN-RELATED"/>
    <property type="match status" value="1"/>
</dbReference>
<keyword evidence="2 3" id="KW-0040">ANK repeat</keyword>
<dbReference type="SMART" id="SM00248">
    <property type="entry name" value="ANK"/>
    <property type="match status" value="10"/>
</dbReference>
<feature type="repeat" description="ANK" evidence="3">
    <location>
        <begin position="168"/>
        <end position="200"/>
    </location>
</feature>
<reference evidence="4 5" key="1">
    <citation type="submission" date="2019-01" db="EMBL/GenBank/DDBJ databases">
        <authorList>
            <person name="Sayadi A."/>
        </authorList>
    </citation>
    <scope>NUCLEOTIDE SEQUENCE [LARGE SCALE GENOMIC DNA]</scope>
</reference>
<protein>
    <recommendedName>
        <fullName evidence="6">SOCS box domain-containing protein</fullName>
    </recommendedName>
</protein>
<accession>A0A653C3P1</accession>
<keyword evidence="5" id="KW-1185">Reference proteome</keyword>
<dbReference type="InterPro" id="IPR002110">
    <property type="entry name" value="Ankyrin_rpt"/>
</dbReference>
<feature type="repeat" description="ANK" evidence="3">
    <location>
        <begin position="385"/>
        <end position="417"/>
    </location>
</feature>
<evidence type="ECO:0000313" key="4">
    <source>
        <dbReference type="EMBL" id="VEN42362.1"/>
    </source>
</evidence>